<evidence type="ECO:0000259" key="1">
    <source>
        <dbReference type="Pfam" id="PF13966"/>
    </source>
</evidence>
<evidence type="ECO:0000313" key="2">
    <source>
        <dbReference type="EMBL" id="KAJ8765972.1"/>
    </source>
</evidence>
<organism evidence="2 3">
    <name type="scientific">Erythroxylum novogranatense</name>
    <dbReference type="NCBI Taxonomy" id="1862640"/>
    <lineage>
        <taxon>Eukaryota</taxon>
        <taxon>Viridiplantae</taxon>
        <taxon>Streptophyta</taxon>
        <taxon>Embryophyta</taxon>
        <taxon>Tracheophyta</taxon>
        <taxon>Spermatophyta</taxon>
        <taxon>Magnoliopsida</taxon>
        <taxon>eudicotyledons</taxon>
        <taxon>Gunneridae</taxon>
        <taxon>Pentapetalae</taxon>
        <taxon>rosids</taxon>
        <taxon>fabids</taxon>
        <taxon>Malpighiales</taxon>
        <taxon>Erythroxylaceae</taxon>
        <taxon>Erythroxylum</taxon>
    </lineage>
</organism>
<evidence type="ECO:0000313" key="3">
    <source>
        <dbReference type="Proteomes" id="UP001159364"/>
    </source>
</evidence>
<name>A0AAV8TGI8_9ROSI</name>
<dbReference type="Proteomes" id="UP001159364">
    <property type="component" value="Linkage Group LG05"/>
</dbReference>
<feature type="domain" description="Reverse transcriptase zinc-binding" evidence="1">
    <location>
        <begin position="103"/>
        <end position="193"/>
    </location>
</feature>
<dbReference type="EMBL" id="JAIWQS010000005">
    <property type="protein sequence ID" value="KAJ8765972.1"/>
    <property type="molecule type" value="Genomic_DNA"/>
</dbReference>
<dbReference type="AlphaFoldDB" id="A0AAV8TGI8"/>
<dbReference type="InterPro" id="IPR026960">
    <property type="entry name" value="RVT-Znf"/>
</dbReference>
<accession>A0AAV8TGI8</accession>
<gene>
    <name evidence="2" type="ORF">K2173_020488</name>
</gene>
<comment type="caution">
    <text evidence="2">The sequence shown here is derived from an EMBL/GenBank/DDBJ whole genome shotgun (WGS) entry which is preliminary data.</text>
</comment>
<sequence>MAKHSRKSTYYSTRPMLEDWQGDRVQIWSNPWLKDVNNPFFTTPFDARYSVLLAKDLVVNGMWNSELITVIFNNRDSGLILSLPLSGTDADDLFWLYEDKGFFSVKWAYKALTCGNQEPLNAEMAQVWQKFWKLKVSLQVSNFVWRASNNIMSLRDNLHLKKVDVLPWCPFCHQSMESLLHLLVTCSFTKRVW</sequence>
<protein>
    <recommendedName>
        <fullName evidence="1">Reverse transcriptase zinc-binding domain-containing protein</fullName>
    </recommendedName>
</protein>
<proteinExistence type="predicted"/>
<reference evidence="2 3" key="1">
    <citation type="submission" date="2021-09" db="EMBL/GenBank/DDBJ databases">
        <title>Genomic insights and catalytic innovation underlie evolution of tropane alkaloids biosynthesis.</title>
        <authorList>
            <person name="Wang Y.-J."/>
            <person name="Tian T."/>
            <person name="Huang J.-P."/>
            <person name="Huang S.-X."/>
        </authorList>
    </citation>
    <scope>NUCLEOTIDE SEQUENCE [LARGE SCALE GENOMIC DNA]</scope>
    <source>
        <strain evidence="2">KIB-2018</strain>
        <tissue evidence="2">Leaf</tissue>
    </source>
</reference>
<dbReference type="Pfam" id="PF13966">
    <property type="entry name" value="zf-RVT"/>
    <property type="match status" value="1"/>
</dbReference>
<keyword evidence="3" id="KW-1185">Reference proteome</keyword>